<evidence type="ECO:0000256" key="1">
    <source>
        <dbReference type="SAM" id="Phobius"/>
    </source>
</evidence>
<evidence type="ECO:0000313" key="3">
    <source>
        <dbReference type="Proteomes" id="UP000198670"/>
    </source>
</evidence>
<proteinExistence type="predicted"/>
<feature type="transmembrane region" description="Helical" evidence="1">
    <location>
        <begin position="30"/>
        <end position="50"/>
    </location>
</feature>
<accession>A0A1I3V066</accession>
<keyword evidence="1" id="KW-0472">Membrane</keyword>
<gene>
    <name evidence="2" type="ORF">SAMN05444682_115122</name>
</gene>
<organism evidence="2 3">
    <name type="scientific">Parapedobacter indicus</name>
    <dbReference type="NCBI Taxonomy" id="1477437"/>
    <lineage>
        <taxon>Bacteria</taxon>
        <taxon>Pseudomonadati</taxon>
        <taxon>Bacteroidota</taxon>
        <taxon>Sphingobacteriia</taxon>
        <taxon>Sphingobacteriales</taxon>
        <taxon>Sphingobacteriaceae</taxon>
        <taxon>Parapedobacter</taxon>
    </lineage>
</organism>
<sequence length="51" mass="5790">MRGKNTFKRPHIEYAPLIQQNKNSDPKRTVYDTVISLIIVAAAFLLSLIFG</sequence>
<dbReference type="Proteomes" id="UP000198670">
    <property type="component" value="Unassembled WGS sequence"/>
</dbReference>
<reference evidence="2 3" key="1">
    <citation type="submission" date="2016-10" db="EMBL/GenBank/DDBJ databases">
        <authorList>
            <person name="de Groot N.N."/>
        </authorList>
    </citation>
    <scope>NUCLEOTIDE SEQUENCE [LARGE SCALE GENOMIC DNA]</scope>
    <source>
        <strain evidence="2 3">RK1</strain>
    </source>
</reference>
<name>A0A1I3V066_9SPHI</name>
<dbReference type="STRING" id="1477437.SAMN05444682_115122"/>
<keyword evidence="1" id="KW-0812">Transmembrane</keyword>
<protein>
    <submittedName>
        <fullName evidence="2">Uncharacterized protein</fullName>
    </submittedName>
</protein>
<keyword evidence="1" id="KW-1133">Transmembrane helix</keyword>
<dbReference type="EMBL" id="FOQO01000015">
    <property type="protein sequence ID" value="SFJ88313.1"/>
    <property type="molecule type" value="Genomic_DNA"/>
</dbReference>
<keyword evidence="3" id="KW-1185">Reference proteome</keyword>
<dbReference type="AlphaFoldDB" id="A0A1I3V066"/>
<evidence type="ECO:0000313" key="2">
    <source>
        <dbReference type="EMBL" id="SFJ88313.1"/>
    </source>
</evidence>